<dbReference type="HOGENOM" id="CLU_078428_0_0_2"/>
<feature type="transmembrane region" description="Helical" evidence="1">
    <location>
        <begin position="171"/>
        <end position="195"/>
    </location>
</feature>
<reference evidence="3" key="2">
    <citation type="journal article" date="2010" name="Stand. Genomic Sci.">
        <title>Complete genome sequence of Vulcanisaeta distributa type strain (IC-017T).</title>
        <authorList>
            <person name="Mavromatis K."/>
            <person name="Sikorski J."/>
            <person name="Pabst E."/>
            <person name="Teshima H."/>
            <person name="Lapidus A."/>
            <person name="Lucas S."/>
            <person name="Nolan M."/>
            <person name="Glavina Del Rio T."/>
            <person name="Cheng J."/>
            <person name="Bruce D."/>
            <person name="Goodwin L."/>
            <person name="Pitluck S."/>
            <person name="Liolios K."/>
            <person name="Ivanova N."/>
            <person name="Mikhailova N."/>
            <person name="Pati A."/>
            <person name="Chen A."/>
            <person name="Palaniappan K."/>
            <person name="Land M."/>
            <person name="Hauser L."/>
            <person name="Chang Y."/>
            <person name="Jeffries C."/>
            <person name="Rohde M."/>
            <person name="Spring S."/>
            <person name="Goker M."/>
            <person name="Wirth R."/>
            <person name="Woyke T."/>
            <person name="Bristow J."/>
            <person name="Eisen J."/>
            <person name="Markowitz V."/>
            <person name="Hugenholtz P."/>
            <person name="Klenk H."/>
            <person name="Kyrpides N."/>
        </authorList>
    </citation>
    <scope>NUCLEOTIDE SEQUENCE [LARGE SCALE GENOMIC DNA]</scope>
    <source>
        <strain evidence="3">DSM 14429 / JCM 11212 / NBRC 100878 / IC-017</strain>
    </source>
</reference>
<dbReference type="GO" id="GO:0015661">
    <property type="term" value="F:L-lysine efflux transmembrane transporter activity"/>
    <property type="evidence" value="ECO:0007669"/>
    <property type="project" value="InterPro"/>
</dbReference>
<dbReference type="GeneID" id="9751818"/>
<keyword evidence="3" id="KW-1185">Reference proteome</keyword>
<evidence type="ECO:0000256" key="1">
    <source>
        <dbReference type="SAM" id="Phobius"/>
    </source>
</evidence>
<feature type="transmembrane region" description="Helical" evidence="1">
    <location>
        <begin position="215"/>
        <end position="237"/>
    </location>
</feature>
<evidence type="ECO:0008006" key="4">
    <source>
        <dbReference type="Google" id="ProtNLM"/>
    </source>
</evidence>
<dbReference type="Proteomes" id="UP000006681">
    <property type="component" value="Chromosome"/>
</dbReference>
<feature type="transmembrane region" description="Helical" evidence="1">
    <location>
        <begin position="62"/>
        <end position="92"/>
    </location>
</feature>
<dbReference type="InterPro" id="IPR005642">
    <property type="entry name" value="LysO"/>
</dbReference>
<feature type="transmembrane region" description="Helical" evidence="1">
    <location>
        <begin position="285"/>
        <end position="306"/>
    </location>
</feature>
<proteinExistence type="predicted"/>
<dbReference type="OrthoDB" id="21422at2157"/>
<evidence type="ECO:0000313" key="2">
    <source>
        <dbReference type="EMBL" id="ADN50279.1"/>
    </source>
</evidence>
<keyword evidence="1" id="KW-0812">Transmembrane</keyword>
<feature type="transmembrane region" description="Helical" evidence="1">
    <location>
        <begin position="6"/>
        <end position="26"/>
    </location>
</feature>
<dbReference type="EMBL" id="CP002100">
    <property type="protein sequence ID" value="ADN50279.1"/>
    <property type="molecule type" value="Genomic_DNA"/>
</dbReference>
<name>E1QPA8_VULDI</name>
<feature type="transmembrane region" description="Helical" evidence="1">
    <location>
        <begin position="38"/>
        <end position="56"/>
    </location>
</feature>
<accession>E1QPA8</accession>
<dbReference type="RefSeq" id="WP_013336004.1">
    <property type="nucleotide sequence ID" value="NC_014537.1"/>
</dbReference>
<dbReference type="PANTHER" id="PTHR35804:SF1">
    <property type="entry name" value="LYSINE EXPORTER LYSO"/>
    <property type="match status" value="1"/>
</dbReference>
<evidence type="ECO:0000313" key="3">
    <source>
        <dbReference type="Proteomes" id="UP000006681"/>
    </source>
</evidence>
<dbReference type="eggNOG" id="arCOG01615">
    <property type="taxonomic scope" value="Archaea"/>
</dbReference>
<organism evidence="2 3">
    <name type="scientific">Vulcanisaeta distributa (strain DSM 14429 / JCM 11212 / NBRC 100878 / IC-017)</name>
    <dbReference type="NCBI Taxonomy" id="572478"/>
    <lineage>
        <taxon>Archaea</taxon>
        <taxon>Thermoproteota</taxon>
        <taxon>Thermoprotei</taxon>
        <taxon>Thermoproteales</taxon>
        <taxon>Thermoproteaceae</taxon>
        <taxon>Vulcanisaeta</taxon>
    </lineage>
</organism>
<dbReference type="PANTHER" id="PTHR35804">
    <property type="entry name" value="LYSINE EXPORTER LYSO"/>
    <property type="match status" value="1"/>
</dbReference>
<reference evidence="2 3" key="1">
    <citation type="journal article" date="2010" name="Stand. Genomic Sci.">
        <title>Complete genome sequence of Vulcanisaeta distributa type strain (IC-017).</title>
        <authorList>
            <person name="Mavromatis K."/>
            <person name="Sikorski J."/>
            <person name="Pabst E."/>
            <person name="Teshima H."/>
            <person name="Lapidus A."/>
            <person name="Lucas S."/>
            <person name="Nolan M."/>
            <person name="Glavina Del Rio T."/>
            <person name="Cheng J.F."/>
            <person name="Bruce D."/>
            <person name="Goodwin L."/>
            <person name="Pitluck S."/>
            <person name="Liolios K."/>
            <person name="Ivanova N."/>
            <person name="Mikhailova N."/>
            <person name="Pati A."/>
            <person name="Chen A."/>
            <person name="Palaniappan K."/>
            <person name="Land M."/>
            <person name="Hauser L."/>
            <person name="Chang Y.J."/>
            <person name="Jeffries C.D."/>
            <person name="Rohde M."/>
            <person name="Spring S."/>
            <person name="Goker M."/>
            <person name="Wirth R."/>
            <person name="Woyke T."/>
            <person name="Bristow J."/>
            <person name="Eisen J.A."/>
            <person name="Markowitz V."/>
            <person name="Hugenholtz P."/>
            <person name="Klenk H.P."/>
            <person name="Kyrpides N.C."/>
        </authorList>
    </citation>
    <scope>NUCLEOTIDE SEQUENCE [LARGE SCALE GENOMIC DNA]</scope>
    <source>
        <strain evidence="3">DSM 14429 / JCM 11212 / NBRC 100878 / IC-017</strain>
    </source>
</reference>
<protein>
    <recommendedName>
        <fullName evidence="4">Lysine exporter LysO family protein</fullName>
    </recommendedName>
</protein>
<dbReference type="KEGG" id="vdi:Vdis_0889"/>
<keyword evidence="1" id="KW-1133">Transmembrane helix</keyword>
<sequence length="309" mass="33810">MLNIANVIGDLFLVVFPITMAIGYAFRGRVRKLGIGNYLQYVVMALIFTMAFWAGNIVASNYVLYIILYSVLYAILSIIMSLVFTIPIGFIINMRQVREVNLDNGSNTNTKLPLILLIILTVGWLLGYYGRFKSVANVLDYLITFELFVLVLVIGLDIGSSINTQLLTQGYLGIIIAVTSLLGSSVSGLILHYLIGIPLAASLGISMGMGWYSLAGPLLSIRFGPAMGTLAFLANFLREQLTYLLVPLIVITGFRDASLISIGGATSMDDTLPIYRLYMGETGGFIAFINGFVITMVLPELLPYVITLR</sequence>
<feature type="transmembrane region" description="Helical" evidence="1">
    <location>
        <begin position="244"/>
        <end position="265"/>
    </location>
</feature>
<gene>
    <name evidence="2" type="ordered locus">Vdis_0889</name>
</gene>
<keyword evidence="1" id="KW-0472">Membrane</keyword>
<dbReference type="STRING" id="572478.Vdis_0889"/>
<feature type="transmembrane region" description="Helical" evidence="1">
    <location>
        <begin position="141"/>
        <end position="159"/>
    </location>
</feature>
<feature type="transmembrane region" description="Helical" evidence="1">
    <location>
        <begin position="112"/>
        <end position="129"/>
    </location>
</feature>
<dbReference type="GO" id="GO:0005886">
    <property type="term" value="C:plasma membrane"/>
    <property type="evidence" value="ECO:0007669"/>
    <property type="project" value="TreeGrafter"/>
</dbReference>
<dbReference type="AlphaFoldDB" id="E1QPA8"/>
<dbReference type="Pfam" id="PF03956">
    <property type="entry name" value="Lys_export"/>
    <property type="match status" value="1"/>
</dbReference>